<protein>
    <submittedName>
        <fullName evidence="1">GTP-binding protein TrmE N-terminus-domain-containing protein</fullName>
    </submittedName>
</protein>
<dbReference type="EMBL" id="JAGFNK010000006">
    <property type="protein sequence ID" value="KAI9512723.1"/>
    <property type="molecule type" value="Genomic_DNA"/>
</dbReference>
<proteinExistence type="predicted"/>
<dbReference type="Proteomes" id="UP001207468">
    <property type="component" value="Unassembled WGS sequence"/>
</dbReference>
<gene>
    <name evidence="1" type="ORF">F5148DRAFT_731266</name>
</gene>
<reference evidence="1" key="1">
    <citation type="submission" date="2021-03" db="EMBL/GenBank/DDBJ databases">
        <title>Evolutionary priming and transition to the ectomycorrhizal habit in an iconic lineage of mushroom-forming fungi: is preadaptation a requirement?</title>
        <authorList>
            <consortium name="DOE Joint Genome Institute"/>
            <person name="Looney B.P."/>
            <person name="Miyauchi S."/>
            <person name="Morin E."/>
            <person name="Drula E."/>
            <person name="Courty P.E."/>
            <person name="Chicoki N."/>
            <person name="Fauchery L."/>
            <person name="Kohler A."/>
            <person name="Kuo A."/>
            <person name="LaButti K."/>
            <person name="Pangilinan J."/>
            <person name="Lipzen A."/>
            <person name="Riley R."/>
            <person name="Andreopoulos W."/>
            <person name="He G."/>
            <person name="Johnson J."/>
            <person name="Barry K.W."/>
            <person name="Grigoriev I.V."/>
            <person name="Nagy L."/>
            <person name="Hibbett D."/>
            <person name="Henrissat B."/>
            <person name="Matheny P.B."/>
            <person name="Labbe J."/>
            <person name="Martin A.F."/>
        </authorList>
    </citation>
    <scope>NUCLEOTIDE SEQUENCE</scope>
    <source>
        <strain evidence="1">BPL698</strain>
    </source>
</reference>
<keyword evidence="2" id="KW-1185">Reference proteome</keyword>
<name>A0ACC0UME0_9AGAM</name>
<accession>A0ACC0UME0</accession>
<organism evidence="1 2">
    <name type="scientific">Russula earlei</name>
    <dbReference type="NCBI Taxonomy" id="71964"/>
    <lineage>
        <taxon>Eukaryota</taxon>
        <taxon>Fungi</taxon>
        <taxon>Dikarya</taxon>
        <taxon>Basidiomycota</taxon>
        <taxon>Agaricomycotina</taxon>
        <taxon>Agaricomycetes</taxon>
        <taxon>Russulales</taxon>
        <taxon>Russulaceae</taxon>
        <taxon>Russula</taxon>
    </lineage>
</organism>
<sequence>MQMSYSPCGTSQTTSASRYSSIPTPTLINESIRHTSTLERTPQRRTICALSTPPEESGVAVTRISGPDAFHVWQRMVRPTRATATDETRPSTHTRNGNYDASQRQRHLPEAWNLERCHVVDPHTAEHLDDALSVIFRGASPLSFTVTSAPPTRQANLFTPYTQPPRSFTTEDVLELHVHGGRAVISAVLAALARVPGCRRASPGEFSRRAHEGGRLDLTQVEGLQDLGDAVTDSQRRAALRVAGGETRDGFCALREEIVGRLALVEALIDFGEGEDIEEGVFEEGACCVRPPI</sequence>
<comment type="caution">
    <text evidence="1">The sequence shown here is derived from an EMBL/GenBank/DDBJ whole genome shotgun (WGS) entry which is preliminary data.</text>
</comment>
<evidence type="ECO:0000313" key="1">
    <source>
        <dbReference type="EMBL" id="KAI9512723.1"/>
    </source>
</evidence>
<evidence type="ECO:0000313" key="2">
    <source>
        <dbReference type="Proteomes" id="UP001207468"/>
    </source>
</evidence>